<protein>
    <recommendedName>
        <fullName evidence="4 8">Sucrose-6-phosphate hydrolase</fullName>
        <ecNumber evidence="3 8">3.2.1.26</ecNumber>
    </recommendedName>
    <alternativeName>
        <fullName evidence="7 9">Invertase</fullName>
    </alternativeName>
</protein>
<dbReference type="InterPro" id="IPR013189">
    <property type="entry name" value="Glyco_hydro_32_C"/>
</dbReference>
<dbReference type="Pfam" id="PF00251">
    <property type="entry name" value="Glyco_hydro_32N"/>
    <property type="match status" value="1"/>
</dbReference>
<dbReference type="PANTHER" id="PTHR43101:SF1">
    <property type="entry name" value="BETA-FRUCTOSIDASE"/>
    <property type="match status" value="1"/>
</dbReference>
<evidence type="ECO:0000256" key="3">
    <source>
        <dbReference type="ARBA" id="ARBA00012758"/>
    </source>
</evidence>
<comment type="similarity">
    <text evidence="2 8">Belongs to the glycosyl hydrolase 32 family.</text>
</comment>
<comment type="function">
    <text evidence="9">Enables the bacterium to metabolize sucrose as a sole carbon source.</text>
</comment>
<dbReference type="InterPro" id="IPR006232">
    <property type="entry name" value="Suc6P_hydrolase"/>
</dbReference>
<dbReference type="SUPFAM" id="SSF49899">
    <property type="entry name" value="Concanavalin A-like lectins/glucanases"/>
    <property type="match status" value="1"/>
</dbReference>
<dbReference type="Gene3D" id="2.60.120.560">
    <property type="entry name" value="Exo-inulinase, domain 1"/>
    <property type="match status" value="1"/>
</dbReference>
<comment type="pathway">
    <text evidence="1 9">Glycan biosynthesis; sucrose metabolism.</text>
</comment>
<comment type="subcellular location">
    <subcellularLocation>
        <location evidence="9">Cytoplasm</location>
    </subcellularLocation>
</comment>
<keyword evidence="5 8" id="KW-0378">Hydrolase</keyword>
<evidence type="ECO:0000256" key="4">
    <source>
        <dbReference type="ARBA" id="ARBA00019623"/>
    </source>
</evidence>
<dbReference type="InterPro" id="IPR023296">
    <property type="entry name" value="Glyco_hydro_beta-prop_sf"/>
</dbReference>
<dbReference type="InterPro" id="IPR013148">
    <property type="entry name" value="Glyco_hydro_32_N"/>
</dbReference>
<evidence type="ECO:0000313" key="13">
    <source>
        <dbReference type="Proteomes" id="UP000182762"/>
    </source>
</evidence>
<dbReference type="SMART" id="SM00640">
    <property type="entry name" value="Glyco_32"/>
    <property type="match status" value="1"/>
</dbReference>
<evidence type="ECO:0000259" key="10">
    <source>
        <dbReference type="Pfam" id="PF00251"/>
    </source>
</evidence>
<name>A0A1I6B4E3_9BACI</name>
<comment type="caution">
    <text evidence="12">The sequence shown here is derived from an EMBL/GenBank/DDBJ whole genome shotgun (WGS) entry which is preliminary data.</text>
</comment>
<evidence type="ECO:0000256" key="8">
    <source>
        <dbReference type="RuleBase" id="RU362110"/>
    </source>
</evidence>
<dbReference type="Proteomes" id="UP000182762">
    <property type="component" value="Unassembled WGS sequence"/>
</dbReference>
<evidence type="ECO:0000256" key="6">
    <source>
        <dbReference type="ARBA" id="ARBA00023295"/>
    </source>
</evidence>
<comment type="catalytic activity">
    <reaction evidence="8">
        <text>Hydrolysis of terminal non-reducing beta-D-fructofuranoside residues in beta-D-fructofuranosides.</text>
        <dbReference type="EC" id="3.2.1.26"/>
    </reaction>
</comment>
<dbReference type="InterPro" id="IPR018053">
    <property type="entry name" value="Glyco_hydro_32_AS"/>
</dbReference>
<feature type="domain" description="Glycosyl hydrolase family 32 N-terminal" evidence="10">
    <location>
        <begin position="38"/>
        <end position="340"/>
    </location>
</feature>
<dbReference type="Pfam" id="PF08244">
    <property type="entry name" value="Glyco_hydro_32C"/>
    <property type="match status" value="1"/>
</dbReference>
<accession>A0A1I6B4E3</accession>
<dbReference type="CDD" id="cd18623">
    <property type="entry name" value="GH32_ScrB-like"/>
    <property type="match status" value="1"/>
</dbReference>
<feature type="domain" description="Glycosyl hydrolase family 32 C-terminal" evidence="11">
    <location>
        <begin position="343"/>
        <end position="488"/>
    </location>
</feature>
<dbReference type="SUPFAM" id="SSF75005">
    <property type="entry name" value="Arabinanase/levansucrase/invertase"/>
    <property type="match status" value="1"/>
</dbReference>
<evidence type="ECO:0000256" key="1">
    <source>
        <dbReference type="ARBA" id="ARBA00004914"/>
    </source>
</evidence>
<organism evidence="12 13">
    <name type="scientific">Priestia endophytica DSM 13796</name>
    <dbReference type="NCBI Taxonomy" id="1121089"/>
    <lineage>
        <taxon>Bacteria</taxon>
        <taxon>Bacillati</taxon>
        <taxon>Bacillota</taxon>
        <taxon>Bacilli</taxon>
        <taxon>Bacillales</taxon>
        <taxon>Bacillaceae</taxon>
        <taxon>Priestia</taxon>
    </lineage>
</organism>
<proteinExistence type="inferred from homology"/>
<reference evidence="12 13" key="1">
    <citation type="submission" date="2016-10" db="EMBL/GenBank/DDBJ databases">
        <authorList>
            <person name="Varghese N."/>
            <person name="Submissions S."/>
        </authorList>
    </citation>
    <scope>NUCLEOTIDE SEQUENCE [LARGE SCALE GENOMIC DNA]</scope>
    <source>
        <strain evidence="12 13">DSM 13796</strain>
    </source>
</reference>
<sequence>MIKMTKEEKYRYIEQARPDELEKLQKQIERCAWRQNYHIQPQTGLLNDPNGFSYYNGIYHLFYQWFPFGPEHGMKYWFHTVSKDLCTWENVGIGIKPGDSYDSHGVYSGSAIVKDEKLYLMYTGNTRDENWVRHPFQCMAYMNESGVIQKLTNPVISTVPNGYTDHFRDPKVWKKDDTYFCIIGAQRKNKTGCAVLYKSSDLMNWEFQGELETTLPSNFGYMWECPDYFELEEHGILLFSPQGLEAEGEKYQNIYQSGYLVGEPLDLETRKFCHDAFHELDRGFDFYAQHTTLSEDGRRLLIGWMGLPDLAYPTDQNGWAHCLTIPRQLEIREGKLIQQPISELMKLRKNERQARFTLENERKKVKEFSGLSYELIYEIENIQARYIGIEFRAKDQEKTVFFYDSIKKELVLDRSLSGKSLEAENGNIRRCSFSASKLKIQLFVDVSSVEIFINDGEEVFTSRIFPSPHSKEVCFFTENGSATFQAVQWSYE</sequence>
<dbReference type="EMBL" id="FOXX01000008">
    <property type="protein sequence ID" value="SFQ75820.1"/>
    <property type="molecule type" value="Genomic_DNA"/>
</dbReference>
<keyword evidence="9" id="KW-0119">Carbohydrate metabolism</keyword>
<dbReference type="EC" id="3.2.1.26" evidence="3 8"/>
<dbReference type="InterPro" id="IPR001362">
    <property type="entry name" value="Glyco_hydro_32"/>
</dbReference>
<evidence type="ECO:0000256" key="9">
    <source>
        <dbReference type="RuleBase" id="RU365015"/>
    </source>
</evidence>
<evidence type="ECO:0000256" key="7">
    <source>
        <dbReference type="ARBA" id="ARBA00033367"/>
    </source>
</evidence>
<evidence type="ECO:0000313" key="12">
    <source>
        <dbReference type="EMBL" id="SFQ75820.1"/>
    </source>
</evidence>
<keyword evidence="13" id="KW-1185">Reference proteome</keyword>
<evidence type="ECO:0000259" key="11">
    <source>
        <dbReference type="Pfam" id="PF08244"/>
    </source>
</evidence>
<keyword evidence="6 8" id="KW-0326">Glycosidase</keyword>
<dbReference type="PROSITE" id="PS00609">
    <property type="entry name" value="GLYCOSYL_HYDROL_F32"/>
    <property type="match status" value="1"/>
</dbReference>
<dbReference type="NCBIfam" id="TIGR01322">
    <property type="entry name" value="scrB_fam"/>
    <property type="match status" value="1"/>
</dbReference>
<gene>
    <name evidence="12" type="ORF">SAMN02745910_03259</name>
</gene>
<keyword evidence="9" id="KW-0963">Cytoplasm</keyword>
<evidence type="ECO:0000256" key="2">
    <source>
        <dbReference type="ARBA" id="ARBA00009902"/>
    </source>
</evidence>
<dbReference type="InterPro" id="IPR013320">
    <property type="entry name" value="ConA-like_dom_sf"/>
</dbReference>
<dbReference type="InterPro" id="IPR051214">
    <property type="entry name" value="GH32_Enzymes"/>
</dbReference>
<dbReference type="PANTHER" id="PTHR43101">
    <property type="entry name" value="BETA-FRUCTOSIDASE"/>
    <property type="match status" value="1"/>
</dbReference>
<evidence type="ECO:0000256" key="5">
    <source>
        <dbReference type="ARBA" id="ARBA00022801"/>
    </source>
</evidence>
<dbReference type="Gene3D" id="2.115.10.20">
    <property type="entry name" value="Glycosyl hydrolase domain, family 43"/>
    <property type="match status" value="1"/>
</dbReference>